<dbReference type="GeneID" id="28968328"/>
<protein>
    <submittedName>
        <fullName evidence="1">Uncharacterized protein</fullName>
    </submittedName>
</protein>
<reference evidence="2" key="3">
    <citation type="submission" date="2024-02" db="EMBL/GenBank/DDBJ databases">
        <title>Comparative genomics of Cryptococcus and Kwoniella reveals pathogenesis evolution and contrasting modes of karyotype evolution via chromosome fusion or intercentromeric recombination.</title>
        <authorList>
            <person name="Coelho M.A."/>
            <person name="David-Palma M."/>
            <person name="Shea T."/>
            <person name="Bowers K."/>
            <person name="McGinley-Smith S."/>
            <person name="Mohammad A.W."/>
            <person name="Gnirke A."/>
            <person name="Yurkov A.M."/>
            <person name="Nowrousian M."/>
            <person name="Sun S."/>
            <person name="Cuomo C.A."/>
            <person name="Heitman J."/>
        </authorList>
    </citation>
    <scope>NUCLEOTIDE SEQUENCE</scope>
    <source>
        <strain evidence="2">CBS 10117</strain>
    </source>
</reference>
<proteinExistence type="predicted"/>
<dbReference type="EMBL" id="KI894031">
    <property type="protein sequence ID" value="OBR85295.1"/>
    <property type="molecule type" value="Genomic_DNA"/>
</dbReference>
<reference evidence="2" key="2">
    <citation type="submission" date="2013-07" db="EMBL/GenBank/DDBJ databases">
        <authorList>
            <consortium name="The Broad Institute Genome Sequencing Platform"/>
            <person name="Cuomo C."/>
            <person name="Litvintseva A."/>
            <person name="Chen Y."/>
            <person name="Heitman J."/>
            <person name="Sun S."/>
            <person name="Springer D."/>
            <person name="Dromer F."/>
            <person name="Young S.K."/>
            <person name="Zeng Q."/>
            <person name="Gargeya S."/>
            <person name="Fitzgerald M."/>
            <person name="Abouelleil A."/>
            <person name="Alvarado L."/>
            <person name="Berlin A.M."/>
            <person name="Chapman S.B."/>
            <person name="Dewar J."/>
            <person name="Goldberg J."/>
            <person name="Griggs A."/>
            <person name="Gujja S."/>
            <person name="Hansen M."/>
            <person name="Howarth C."/>
            <person name="Imamovic A."/>
            <person name="Larimer J."/>
            <person name="McCowan C."/>
            <person name="Murphy C."/>
            <person name="Pearson M."/>
            <person name="Priest M."/>
            <person name="Roberts A."/>
            <person name="Saif S."/>
            <person name="Shea T."/>
            <person name="Sykes S."/>
            <person name="Wortman J."/>
            <person name="Nusbaum C."/>
            <person name="Birren B."/>
        </authorList>
    </citation>
    <scope>NUCLEOTIDE SEQUENCE</scope>
    <source>
        <strain evidence="2">CBS 10117</strain>
    </source>
</reference>
<gene>
    <name evidence="1" type="ORF">I303_04629</name>
    <name evidence="2" type="ORF">I303_104393</name>
</gene>
<evidence type="ECO:0000313" key="1">
    <source>
        <dbReference type="EMBL" id="OBR85295.1"/>
    </source>
</evidence>
<keyword evidence="3" id="KW-1185">Reference proteome</keyword>
<dbReference type="EMBL" id="CP144534">
    <property type="protein sequence ID" value="WWC61808.1"/>
    <property type="molecule type" value="Genomic_DNA"/>
</dbReference>
<dbReference type="AlphaFoldDB" id="A0A1A6A5H3"/>
<evidence type="ECO:0000313" key="3">
    <source>
        <dbReference type="Proteomes" id="UP000078595"/>
    </source>
</evidence>
<evidence type="ECO:0000313" key="2">
    <source>
        <dbReference type="EMBL" id="WWC61808.1"/>
    </source>
</evidence>
<dbReference type="KEGG" id="kdj:28968328"/>
<dbReference type="RefSeq" id="XP_018263137.1">
    <property type="nucleotide sequence ID" value="XM_018407926.1"/>
</dbReference>
<dbReference type="Proteomes" id="UP000078595">
    <property type="component" value="Chromosome 5"/>
</dbReference>
<dbReference type="VEuPathDB" id="FungiDB:I303_04629"/>
<organism evidence="1">
    <name type="scientific">Kwoniella dejecticola CBS 10117</name>
    <dbReference type="NCBI Taxonomy" id="1296121"/>
    <lineage>
        <taxon>Eukaryota</taxon>
        <taxon>Fungi</taxon>
        <taxon>Dikarya</taxon>
        <taxon>Basidiomycota</taxon>
        <taxon>Agaricomycotina</taxon>
        <taxon>Tremellomycetes</taxon>
        <taxon>Tremellales</taxon>
        <taxon>Cryptococcaceae</taxon>
        <taxon>Kwoniella</taxon>
    </lineage>
</organism>
<name>A0A1A6A5H3_9TREE</name>
<reference evidence="1" key="1">
    <citation type="submission" date="2013-07" db="EMBL/GenBank/DDBJ databases">
        <title>The Genome Sequence of Cryptococcus dejecticola CBS10117.</title>
        <authorList>
            <consortium name="The Broad Institute Genome Sequencing Platform"/>
            <person name="Cuomo C."/>
            <person name="Litvintseva A."/>
            <person name="Chen Y."/>
            <person name="Heitman J."/>
            <person name="Sun S."/>
            <person name="Springer D."/>
            <person name="Dromer F."/>
            <person name="Young S.K."/>
            <person name="Zeng Q."/>
            <person name="Gargeya S."/>
            <person name="Fitzgerald M."/>
            <person name="Abouelleil A."/>
            <person name="Alvarado L."/>
            <person name="Berlin A.M."/>
            <person name="Chapman S.B."/>
            <person name="Dewar J."/>
            <person name="Goldberg J."/>
            <person name="Griggs A."/>
            <person name="Gujja S."/>
            <person name="Hansen M."/>
            <person name="Howarth C."/>
            <person name="Imamovic A."/>
            <person name="Larimer J."/>
            <person name="McCowan C."/>
            <person name="Murphy C."/>
            <person name="Pearson M."/>
            <person name="Priest M."/>
            <person name="Roberts A."/>
            <person name="Saif S."/>
            <person name="Shea T."/>
            <person name="Sykes S."/>
            <person name="Wortman J."/>
            <person name="Nusbaum C."/>
            <person name="Birren B."/>
        </authorList>
    </citation>
    <scope>NUCLEOTIDE SEQUENCE [LARGE SCALE GENOMIC DNA]</scope>
    <source>
        <strain evidence="1">CBS 10117</strain>
    </source>
</reference>
<sequence length="397" mass="43905">MTFPTLSEEATKQSGLTLTSSAGRTLPTEIIHLALSILEGQGAKEALCSLQQCSSTLYHLSSPYLYRHVRLDASTATKLFRPFFDVHDSTTSPRNAQQYYTGSLELPGNYQSPEYVATVPDYRTCESPLKVSPVLRARLLFTLIEKVTLLPERESNRREFIFTSQKVADFLTNLQILRNVHSICVVGCVNRPIALWWMVSVLGRSCRPKHLCVKWLHPDHSVAKMIKFFPRNQLESITLHGVPKEAIPSVGNYTVRLSFSRGIIGSAEEMGAWALIKASQGLNDHQKGACKPWRMIGGDGHTVDSSETIEGIIEAVPSFAAELPEDDWVQETLDAYADSRGSANENEDDIEGGLRSKPGKRSLGDCAMAFVGLISYTSKGEEAEESPCTVCGEKVYE</sequence>
<dbReference type="OrthoDB" id="10542037at2759"/>
<accession>A0A1A6A5H3</accession>